<keyword evidence="3" id="KW-0464">Manganese</keyword>
<evidence type="ECO:0000256" key="2">
    <source>
        <dbReference type="ARBA" id="ARBA00022723"/>
    </source>
</evidence>
<comment type="caution">
    <text evidence="7">The sequence shown here is derived from an EMBL/GenBank/DDBJ whole genome shotgun (WGS) entry which is preliminary data.</text>
</comment>
<evidence type="ECO:0000313" key="6">
    <source>
        <dbReference type="EMBL" id="KAK8834085.1"/>
    </source>
</evidence>
<sequence length="609" mass="69221">MELKAPQELLSEGINCIKANDYAKATDIFSSALDQSISDKSLLNSLYVNRSTTNYLIGNDFNAFYDACKAIETDPANFEGYLRRSNVYLIYSLFNEALQDMNKALELNKDPQFTQDLRARVAFMEKVKQQATAARLPESQNILSANIPENLTLEAAKSIGTFIFDNKKIPKEDVQKLFTKLKPLFESDSKSCVNGISRITVPKITVLGRIDGYIGKLFAFFDKNGYPSKENVYLINGNFIGREDHRVLMVLFLFKAAEPSSIFFTQGLFDTEGGQINGSQLIVPNYILNPLKCIESEYGTEVMKDVSKIVSELPLCYIVNDRIAVMSSGPSKSGPSLWGQFSCTQKNLQIEGFPMFCFGRDDVEEFLTKQGISKLICSNKVLSNGFESFIDGKFINVSFGKTDHRVFGYKLGYAVITGEEVETKLQQFDFFPLVVHYNESNPYYEGLFFHMRKYTDVNPARAGFVRIKAISEDFVPVSETIDTSIYMYSYMSVPAPGSWIIVDFGSRKVDIEHYMIESAPLNKNNDHMKTWKIEGSDDLQNWSLIDLRENVDELNGPLCHMVFKVDENKRKPFRFIKILQHEKNHRGNWNLCLGHFDFYGTIQELSSSN</sequence>
<dbReference type="InterPro" id="IPR011990">
    <property type="entry name" value="TPR-like_helical_dom_sf"/>
</dbReference>
<name>A0ABR2K8N2_9EUKA</name>
<dbReference type="PROSITE" id="PS50005">
    <property type="entry name" value="TPR"/>
    <property type="match status" value="1"/>
</dbReference>
<dbReference type="EMBL" id="JAPFFF010000520">
    <property type="protein sequence ID" value="KAK8834085.1"/>
    <property type="molecule type" value="Genomic_DNA"/>
</dbReference>
<dbReference type="InterPro" id="IPR006186">
    <property type="entry name" value="Ser/Thr-sp_prot-phosphatase"/>
</dbReference>
<dbReference type="SMART" id="SM00156">
    <property type="entry name" value="PP2Ac"/>
    <property type="match status" value="1"/>
</dbReference>
<dbReference type="InterPro" id="IPR051134">
    <property type="entry name" value="PPP_phosphatase"/>
</dbReference>
<feature type="repeat" description="TPR" evidence="4">
    <location>
        <begin position="78"/>
        <end position="111"/>
    </location>
</feature>
<evidence type="ECO:0000256" key="4">
    <source>
        <dbReference type="PROSITE-ProRule" id="PRU00339"/>
    </source>
</evidence>
<dbReference type="Gene3D" id="3.60.21.10">
    <property type="match status" value="1"/>
</dbReference>
<feature type="domain" description="Serine/threonine specific protein phosphatases" evidence="5">
    <location>
        <begin position="169"/>
        <end position="432"/>
    </location>
</feature>
<evidence type="ECO:0000259" key="5">
    <source>
        <dbReference type="SMART" id="SM00156"/>
    </source>
</evidence>
<evidence type="ECO:0000256" key="1">
    <source>
        <dbReference type="ARBA" id="ARBA00001936"/>
    </source>
</evidence>
<evidence type="ECO:0000313" key="7">
    <source>
        <dbReference type="EMBL" id="KAK8887489.1"/>
    </source>
</evidence>
<keyword evidence="8" id="KW-1185">Reference proteome</keyword>
<dbReference type="Proteomes" id="UP001470230">
    <property type="component" value="Unassembled WGS sequence"/>
</dbReference>
<dbReference type="SUPFAM" id="SSF56300">
    <property type="entry name" value="Metallo-dependent phosphatases"/>
    <property type="match status" value="1"/>
</dbReference>
<reference evidence="7 8" key="1">
    <citation type="submission" date="2024-04" db="EMBL/GenBank/DDBJ databases">
        <title>Tritrichomonas musculus Genome.</title>
        <authorList>
            <person name="Alves-Ferreira E."/>
            <person name="Grigg M."/>
            <person name="Lorenzi H."/>
            <person name="Galac M."/>
        </authorList>
    </citation>
    <scope>NUCLEOTIDE SEQUENCE [LARGE SCALE GENOMIC DNA]</scope>
    <source>
        <strain evidence="7 8">EAF2021</strain>
    </source>
</reference>
<organism evidence="7 8">
    <name type="scientific">Tritrichomonas musculus</name>
    <dbReference type="NCBI Taxonomy" id="1915356"/>
    <lineage>
        <taxon>Eukaryota</taxon>
        <taxon>Metamonada</taxon>
        <taxon>Parabasalia</taxon>
        <taxon>Tritrichomonadida</taxon>
        <taxon>Tritrichomonadidae</taxon>
        <taxon>Tritrichomonas</taxon>
    </lineage>
</organism>
<keyword evidence="4" id="KW-0802">TPR repeat</keyword>
<dbReference type="PANTHER" id="PTHR45668">
    <property type="entry name" value="SERINE/THREONINE-PROTEIN PHOSPHATASE 5-RELATED"/>
    <property type="match status" value="1"/>
</dbReference>
<keyword evidence="2" id="KW-0479">Metal-binding</keyword>
<comment type="cofactor">
    <cofactor evidence="1">
        <name>Mn(2+)</name>
        <dbReference type="ChEBI" id="CHEBI:29035"/>
    </cofactor>
</comment>
<dbReference type="InterPro" id="IPR029052">
    <property type="entry name" value="Metallo-depent_PP-like"/>
</dbReference>
<accession>A0ABR2K8N2</accession>
<evidence type="ECO:0000313" key="8">
    <source>
        <dbReference type="Proteomes" id="UP001470230"/>
    </source>
</evidence>
<dbReference type="EMBL" id="JAPFFF010000006">
    <property type="protein sequence ID" value="KAK8887489.1"/>
    <property type="molecule type" value="Genomic_DNA"/>
</dbReference>
<dbReference type="SUPFAM" id="SSF48452">
    <property type="entry name" value="TPR-like"/>
    <property type="match status" value="1"/>
</dbReference>
<dbReference type="Gene3D" id="1.25.40.10">
    <property type="entry name" value="Tetratricopeptide repeat domain"/>
    <property type="match status" value="1"/>
</dbReference>
<dbReference type="SUPFAM" id="SSF49785">
    <property type="entry name" value="Galactose-binding domain-like"/>
    <property type="match status" value="1"/>
</dbReference>
<protein>
    <recommendedName>
        <fullName evidence="5">Serine/threonine specific protein phosphatases domain-containing protein</fullName>
    </recommendedName>
</protein>
<gene>
    <name evidence="6" type="ORF">M9Y10_036595</name>
    <name evidence="7" type="ORF">M9Y10_038536</name>
</gene>
<evidence type="ECO:0000256" key="3">
    <source>
        <dbReference type="ARBA" id="ARBA00023211"/>
    </source>
</evidence>
<dbReference type="InterPro" id="IPR019734">
    <property type="entry name" value="TPR_rpt"/>
</dbReference>
<dbReference type="PANTHER" id="PTHR45668:SF5">
    <property type="entry name" value="SERINE_THREONINE-PROTEIN PHOSPHATASE 5"/>
    <property type="match status" value="1"/>
</dbReference>
<dbReference type="InterPro" id="IPR008979">
    <property type="entry name" value="Galactose-bd-like_sf"/>
</dbReference>
<dbReference type="Gene3D" id="2.60.120.260">
    <property type="entry name" value="Galactose-binding domain-like"/>
    <property type="match status" value="1"/>
</dbReference>
<proteinExistence type="predicted"/>